<evidence type="ECO:0000256" key="2">
    <source>
        <dbReference type="ARBA" id="ARBA00022801"/>
    </source>
</evidence>
<dbReference type="PANTHER" id="PTHR43046:SF14">
    <property type="entry name" value="MUTT_NUDIX FAMILY PROTEIN"/>
    <property type="match status" value="1"/>
</dbReference>
<dbReference type="CDD" id="cd02883">
    <property type="entry name" value="NUDIX_Hydrolase"/>
    <property type="match status" value="1"/>
</dbReference>
<dbReference type="AlphaFoldDB" id="A0A2S6GUW1"/>
<feature type="region of interest" description="Disordered" evidence="3">
    <location>
        <begin position="1"/>
        <end position="25"/>
    </location>
</feature>
<evidence type="ECO:0000256" key="1">
    <source>
        <dbReference type="ARBA" id="ARBA00001946"/>
    </source>
</evidence>
<dbReference type="EMBL" id="PTIX01000004">
    <property type="protein sequence ID" value="PPK69028.1"/>
    <property type="molecule type" value="Genomic_DNA"/>
</dbReference>
<evidence type="ECO:0000313" key="6">
    <source>
        <dbReference type="Proteomes" id="UP000239203"/>
    </source>
</evidence>
<evidence type="ECO:0000313" key="5">
    <source>
        <dbReference type="EMBL" id="PPK69028.1"/>
    </source>
</evidence>
<dbReference type="SUPFAM" id="SSF55811">
    <property type="entry name" value="Nudix"/>
    <property type="match status" value="1"/>
</dbReference>
<gene>
    <name evidence="5" type="ORF">CLV40_104276</name>
</gene>
<feature type="domain" description="Nudix hydrolase" evidence="4">
    <location>
        <begin position="29"/>
        <end position="130"/>
    </location>
</feature>
<dbReference type="Pfam" id="PF00293">
    <property type="entry name" value="NUDIX"/>
    <property type="match status" value="1"/>
</dbReference>
<name>A0A2S6GUW1_9PSEU</name>
<dbReference type="Gene3D" id="3.90.79.10">
    <property type="entry name" value="Nucleoside Triphosphate Pyrophosphohydrolase"/>
    <property type="match status" value="1"/>
</dbReference>
<proteinExistence type="predicted"/>
<evidence type="ECO:0000259" key="4">
    <source>
        <dbReference type="Pfam" id="PF00293"/>
    </source>
</evidence>
<reference evidence="5 6" key="1">
    <citation type="submission" date="2018-02" db="EMBL/GenBank/DDBJ databases">
        <title>Genomic Encyclopedia of Archaeal and Bacterial Type Strains, Phase II (KMG-II): from individual species to whole genera.</title>
        <authorList>
            <person name="Goeker M."/>
        </authorList>
    </citation>
    <scope>NUCLEOTIDE SEQUENCE [LARGE SCALE GENOMIC DNA]</scope>
    <source>
        <strain evidence="5 6">YU 961-1</strain>
    </source>
</reference>
<keyword evidence="2" id="KW-0378">Hydrolase</keyword>
<comment type="caution">
    <text evidence="5">The sequence shown here is derived from an EMBL/GenBank/DDBJ whole genome shotgun (WGS) entry which is preliminary data.</text>
</comment>
<dbReference type="Proteomes" id="UP000239203">
    <property type="component" value="Unassembled WGS sequence"/>
</dbReference>
<dbReference type="InterPro" id="IPR000086">
    <property type="entry name" value="NUDIX_hydrolase_dom"/>
</dbReference>
<dbReference type="RefSeq" id="WP_104478555.1">
    <property type="nucleotide sequence ID" value="NZ_CP154825.1"/>
</dbReference>
<dbReference type="GO" id="GO:0016787">
    <property type="term" value="F:hydrolase activity"/>
    <property type="evidence" value="ECO:0007669"/>
    <property type="project" value="UniProtKB-KW"/>
</dbReference>
<accession>A0A2S6GUW1</accession>
<comment type="cofactor">
    <cofactor evidence="1">
        <name>Mg(2+)</name>
        <dbReference type="ChEBI" id="CHEBI:18420"/>
    </cofactor>
</comment>
<organism evidence="5 6">
    <name type="scientific">Actinokineospora auranticolor</name>
    <dbReference type="NCBI Taxonomy" id="155976"/>
    <lineage>
        <taxon>Bacteria</taxon>
        <taxon>Bacillati</taxon>
        <taxon>Actinomycetota</taxon>
        <taxon>Actinomycetes</taxon>
        <taxon>Pseudonocardiales</taxon>
        <taxon>Pseudonocardiaceae</taxon>
        <taxon>Actinokineospora</taxon>
    </lineage>
</organism>
<evidence type="ECO:0000256" key="3">
    <source>
        <dbReference type="SAM" id="MobiDB-lite"/>
    </source>
</evidence>
<dbReference type="InterPro" id="IPR015797">
    <property type="entry name" value="NUDIX_hydrolase-like_dom_sf"/>
</dbReference>
<dbReference type="PANTHER" id="PTHR43046">
    <property type="entry name" value="GDP-MANNOSE MANNOSYL HYDROLASE"/>
    <property type="match status" value="1"/>
</dbReference>
<protein>
    <submittedName>
        <fullName evidence="5">ADP-ribose pyrophosphatase YjhB (NUDIX family)</fullName>
    </submittedName>
</protein>
<sequence length="153" mass="16371">MSQSSHLDLDTRPLSPLDPPGPGGVRRTAVGAGILVLDDAGLLLMLRSRDGHRLPGGPQPARETLPNAAVRAVEERTGVLTRITGLVGVYSDASEPWSAELAVCFRGRPVEGRLRVGTAVWVEPERLADLGVPEATRLVVEHGLDDHPDAYFI</sequence>
<keyword evidence="6" id="KW-1185">Reference proteome</keyword>
<dbReference type="OrthoDB" id="3691808at2"/>